<organism evidence="3 4">
    <name type="scientific">Stephania japonica</name>
    <dbReference type="NCBI Taxonomy" id="461633"/>
    <lineage>
        <taxon>Eukaryota</taxon>
        <taxon>Viridiplantae</taxon>
        <taxon>Streptophyta</taxon>
        <taxon>Embryophyta</taxon>
        <taxon>Tracheophyta</taxon>
        <taxon>Spermatophyta</taxon>
        <taxon>Magnoliopsida</taxon>
        <taxon>Ranunculales</taxon>
        <taxon>Menispermaceae</taxon>
        <taxon>Menispermoideae</taxon>
        <taxon>Cissampelideae</taxon>
        <taxon>Stephania</taxon>
    </lineage>
</organism>
<name>A0AAP0I8M8_9MAGN</name>
<feature type="domain" description="VQ" evidence="2">
    <location>
        <begin position="166"/>
        <end position="193"/>
    </location>
</feature>
<dbReference type="InterPro" id="IPR008889">
    <property type="entry name" value="VQ"/>
</dbReference>
<accession>A0AAP0I8M8</accession>
<feature type="compositionally biased region" description="Basic residues" evidence="1">
    <location>
        <begin position="156"/>
        <end position="165"/>
    </location>
</feature>
<dbReference type="Pfam" id="PF05678">
    <property type="entry name" value="VQ"/>
    <property type="match status" value="1"/>
</dbReference>
<evidence type="ECO:0000313" key="3">
    <source>
        <dbReference type="EMBL" id="KAK9110675.1"/>
    </source>
</evidence>
<evidence type="ECO:0000259" key="2">
    <source>
        <dbReference type="Pfam" id="PF05678"/>
    </source>
</evidence>
<feature type="region of interest" description="Disordered" evidence="1">
    <location>
        <begin position="126"/>
        <end position="173"/>
    </location>
</feature>
<dbReference type="PANTHER" id="PTHR33179:SF4">
    <property type="entry name" value="VQ MOTIF-CONTAINING PROTEIN"/>
    <property type="match status" value="1"/>
</dbReference>
<feature type="compositionally biased region" description="Polar residues" evidence="1">
    <location>
        <begin position="16"/>
        <end position="25"/>
    </location>
</feature>
<feature type="compositionally biased region" description="Low complexity" evidence="1">
    <location>
        <begin position="299"/>
        <end position="316"/>
    </location>
</feature>
<dbReference type="InterPro" id="IPR039609">
    <property type="entry name" value="VQ_15/22"/>
</dbReference>
<feature type="compositionally biased region" description="Low complexity" evidence="1">
    <location>
        <begin position="68"/>
        <end position="77"/>
    </location>
</feature>
<protein>
    <recommendedName>
        <fullName evidence="2">VQ domain-containing protein</fullName>
    </recommendedName>
</protein>
<proteinExistence type="predicted"/>
<sequence length="474" mass="50491">MQSSSCGEEEFDSRPDSISSFFNPSPNQPPHQHQHHHHHQQQQLFDPLSTYYDVFSRPTNPHHHHHQQQQQQQQLSWAPPPPPAISHGGAAHPPNFLFNPPNMGTSITSSPLTTTSNAAVVNNNDQNVVRPTTTGGPASSSQQDPGPNPAIGSTRNPKKRSRASRRAPTTVLTTDTSNFRAMVQEFTGIPAPPFSSSSSLPFPHRTRLDLFGGVGGVGSASTPSYLLRPFAHKLHPPTPPTFLSSPHHVHINDNIVNTTASITSSISNTNYQHLSELGLLHKPPQNVVLNVQSIGGTNTTTSTSTSTTTTTTTTTTVHDQDHHHHHQQQQHPITMLSFQSLLQSQAAPSSKPPNASTHDHDLPLFGGLKMGSLMEDLGGGVSSHNNYEDRHLQMGNLRGFNGSFGGGGGGVGGGGSSSPSNATAVASTSQIVSSTSKNVSSNFCGAPSDCHNKGSENVPSRGEGIVDSWICPSD</sequence>
<feature type="region of interest" description="Disordered" evidence="1">
    <location>
        <begin position="295"/>
        <end position="332"/>
    </location>
</feature>
<dbReference type="Proteomes" id="UP001417504">
    <property type="component" value="Unassembled WGS sequence"/>
</dbReference>
<feature type="compositionally biased region" description="Low complexity" evidence="1">
    <location>
        <begin position="85"/>
        <end position="94"/>
    </location>
</feature>
<evidence type="ECO:0000256" key="1">
    <source>
        <dbReference type="SAM" id="MobiDB-lite"/>
    </source>
</evidence>
<reference evidence="3 4" key="1">
    <citation type="submission" date="2024-01" db="EMBL/GenBank/DDBJ databases">
        <title>Genome assemblies of Stephania.</title>
        <authorList>
            <person name="Yang L."/>
        </authorList>
    </citation>
    <scope>NUCLEOTIDE SEQUENCE [LARGE SCALE GENOMIC DNA]</scope>
    <source>
        <strain evidence="3">QJT</strain>
        <tissue evidence="3">Leaf</tissue>
    </source>
</reference>
<feature type="region of interest" description="Disordered" evidence="1">
    <location>
        <begin position="1"/>
        <end position="111"/>
    </location>
</feature>
<gene>
    <name evidence="3" type="ORF">Sjap_018735</name>
</gene>
<evidence type="ECO:0000313" key="4">
    <source>
        <dbReference type="Proteomes" id="UP001417504"/>
    </source>
</evidence>
<feature type="compositionally biased region" description="Polar residues" evidence="1">
    <location>
        <begin position="130"/>
        <end position="155"/>
    </location>
</feature>
<comment type="caution">
    <text evidence="3">The sequence shown here is derived from an EMBL/GenBank/DDBJ whole genome shotgun (WGS) entry which is preliminary data.</text>
</comment>
<dbReference type="EMBL" id="JBBNAE010000007">
    <property type="protein sequence ID" value="KAK9110675.1"/>
    <property type="molecule type" value="Genomic_DNA"/>
</dbReference>
<keyword evidence="4" id="KW-1185">Reference proteome</keyword>
<dbReference type="PANTHER" id="PTHR33179">
    <property type="entry name" value="VQ MOTIF-CONTAINING PROTEIN"/>
    <property type="match status" value="1"/>
</dbReference>
<dbReference type="AlphaFoldDB" id="A0AAP0I8M8"/>